<evidence type="ECO:0000256" key="1">
    <source>
        <dbReference type="SAM" id="Phobius"/>
    </source>
</evidence>
<dbReference type="EMBL" id="CP000975">
    <property type="protein sequence ID" value="ACD82610.1"/>
    <property type="molecule type" value="Genomic_DNA"/>
</dbReference>
<feature type="transmembrane region" description="Helical" evidence="1">
    <location>
        <begin position="24"/>
        <end position="42"/>
    </location>
</feature>
<dbReference type="KEGG" id="min:Minf_0552"/>
<keyword evidence="1" id="KW-0472">Membrane</keyword>
<name>B3DZJ3_METI4</name>
<protein>
    <submittedName>
        <fullName evidence="2">Uncharacterized protein</fullName>
    </submittedName>
</protein>
<gene>
    <name evidence="2" type="ordered locus">Minf_0552</name>
</gene>
<proteinExistence type="predicted"/>
<dbReference type="AlphaFoldDB" id="B3DZJ3"/>
<evidence type="ECO:0000313" key="2">
    <source>
        <dbReference type="EMBL" id="ACD82610.1"/>
    </source>
</evidence>
<sequence length="46" mass="5369">MYEKIDQELIKKMSVENQGGEKKWSYSTIHGIGILWLFVLILKSLT</sequence>
<dbReference type="HOGENOM" id="CLU_3185687_0_0_0"/>
<organism evidence="2 3">
    <name type="scientific">Methylacidiphilum infernorum (isolate V4)</name>
    <name type="common">Methylokorus infernorum (strain V4)</name>
    <dbReference type="NCBI Taxonomy" id="481448"/>
    <lineage>
        <taxon>Bacteria</taxon>
        <taxon>Pseudomonadati</taxon>
        <taxon>Verrucomicrobiota</taxon>
        <taxon>Methylacidiphilae</taxon>
        <taxon>Methylacidiphilales</taxon>
        <taxon>Methylacidiphilaceae</taxon>
        <taxon>Methylacidiphilum (ex Ratnadevi et al. 2023)</taxon>
    </lineage>
</organism>
<evidence type="ECO:0000313" key="3">
    <source>
        <dbReference type="Proteomes" id="UP000009149"/>
    </source>
</evidence>
<reference evidence="2 3" key="1">
    <citation type="journal article" date="2008" name="Biol. Direct">
        <title>Complete genome sequence of the extremely acidophilic methanotroph isolate V4, Methylacidiphilum infernorum, a representative of the bacterial phylum Verrucomicrobia.</title>
        <authorList>
            <person name="Hou S."/>
            <person name="Makarova K.S."/>
            <person name="Saw J.H."/>
            <person name="Senin P."/>
            <person name="Ly B.V."/>
            <person name="Zhou Z."/>
            <person name="Ren Y."/>
            <person name="Wang J."/>
            <person name="Galperin M.Y."/>
            <person name="Omelchenko M.V."/>
            <person name="Wolf Y.I."/>
            <person name="Yutin N."/>
            <person name="Koonin E.V."/>
            <person name="Stott M.B."/>
            <person name="Mountain B.W."/>
            <person name="Crowe M.A."/>
            <person name="Smirnova A.V."/>
            <person name="Dunfield P.F."/>
            <person name="Feng L."/>
            <person name="Wang L."/>
            <person name="Alam M."/>
        </authorList>
    </citation>
    <scope>NUCLEOTIDE SEQUENCE [LARGE SCALE GENOMIC DNA]</scope>
    <source>
        <strain evidence="3">Isolate V4</strain>
    </source>
</reference>
<keyword evidence="1" id="KW-1133">Transmembrane helix</keyword>
<dbReference type="Proteomes" id="UP000009149">
    <property type="component" value="Chromosome"/>
</dbReference>
<accession>B3DZJ3</accession>
<dbReference type="STRING" id="481448.Minf_0552"/>
<keyword evidence="1" id="KW-0812">Transmembrane</keyword>